<keyword evidence="3" id="KW-1185">Reference proteome</keyword>
<gene>
    <name evidence="2" type="ORF">CCHLO57077_00011137</name>
</gene>
<feature type="compositionally biased region" description="Basic residues" evidence="1">
    <location>
        <begin position="352"/>
        <end position="361"/>
    </location>
</feature>
<sequence length="367" mass="41686">MPAPRRNQVPRPVTQFSSYSDASSSYWPPGWNFHRFVHATAEDNEALPDDERAKMQAGFRDVLGEDGVHEMARLVWQQQQRLEKEASSSPRPMLPTPDWLKAWKRHYRGRPWGFVVFRVGGTNLDYEEFQSRIKRIVELPFDAAVERGHSVDEIAEARSTFEIRWVDAGDDGSRDKVAGDLDHQNVTDPVERLRVKYRALRESGGFPPGLHLPLFLCASADAMASVLRIPPSSQPGTSSPRWRLGAPFLLVVAAEDEQGPVDDEDSESCGVGEKDWFKPVFKAAAEVLIEELWGVAERQITSMRNLTRFVRGAKIPDIQSPENEDTDILQGEEKADDSDDGLDDMWWSAHTPPHRMRKRRRIFDSDP</sequence>
<comment type="caution">
    <text evidence="2">The sequence shown here is derived from an EMBL/GenBank/DDBJ whole genome shotgun (WGS) entry which is preliminary data.</text>
</comment>
<evidence type="ECO:0000256" key="1">
    <source>
        <dbReference type="SAM" id="MobiDB-lite"/>
    </source>
</evidence>
<reference evidence="2" key="1">
    <citation type="submission" date="2023-01" db="EMBL/GenBank/DDBJ databases">
        <authorList>
            <person name="Piombo E."/>
        </authorList>
    </citation>
    <scope>NUCLEOTIDE SEQUENCE</scope>
</reference>
<accession>A0AA35Q567</accession>
<name>A0AA35Q567_9HYPO</name>
<proteinExistence type="predicted"/>
<feature type="region of interest" description="Disordered" evidence="1">
    <location>
        <begin position="317"/>
        <end position="367"/>
    </location>
</feature>
<protein>
    <submittedName>
        <fullName evidence="2">Uncharacterized protein</fullName>
    </submittedName>
</protein>
<evidence type="ECO:0000313" key="2">
    <source>
        <dbReference type="EMBL" id="CAI6092117.1"/>
    </source>
</evidence>
<evidence type="ECO:0000313" key="3">
    <source>
        <dbReference type="Proteomes" id="UP001160390"/>
    </source>
</evidence>
<dbReference type="Proteomes" id="UP001160390">
    <property type="component" value="Unassembled WGS sequence"/>
</dbReference>
<dbReference type="AlphaFoldDB" id="A0AA35Q567"/>
<feature type="region of interest" description="Disordered" evidence="1">
    <location>
        <begin position="1"/>
        <end position="24"/>
    </location>
</feature>
<organism evidence="2 3">
    <name type="scientific">Clonostachys chloroleuca</name>
    <dbReference type="NCBI Taxonomy" id="1926264"/>
    <lineage>
        <taxon>Eukaryota</taxon>
        <taxon>Fungi</taxon>
        <taxon>Dikarya</taxon>
        <taxon>Ascomycota</taxon>
        <taxon>Pezizomycotina</taxon>
        <taxon>Sordariomycetes</taxon>
        <taxon>Hypocreomycetidae</taxon>
        <taxon>Hypocreales</taxon>
        <taxon>Bionectriaceae</taxon>
        <taxon>Clonostachys</taxon>
    </lineage>
</organism>
<dbReference type="EMBL" id="CABFNP030001198">
    <property type="protein sequence ID" value="CAI6092117.1"/>
    <property type="molecule type" value="Genomic_DNA"/>
</dbReference>
<feature type="compositionally biased region" description="Acidic residues" evidence="1">
    <location>
        <begin position="334"/>
        <end position="343"/>
    </location>
</feature>